<evidence type="ECO:0000313" key="1">
    <source>
        <dbReference type="EMBL" id="GCE12349.1"/>
    </source>
</evidence>
<dbReference type="EMBL" id="BIFR01000001">
    <property type="protein sequence ID" value="GCE12349.1"/>
    <property type="molecule type" value="Genomic_DNA"/>
</dbReference>
<sequence>MALPPHAEMQGYPRHEIQMECREPGAIRDDELVAYFNGEPTRPAVFEHLAQCQACSSRLATYQRIELKLVNTLYRWDCPSSQLLGEYQLELLSPAQMITVRQHLAQCVLCSAEAASLSSFLSSDSLLEERSQRASARPSEFSLAAIVPTSHVIHETQQMVKNWQEKVKTAARRIVAELMPLQPGLAGVRHIASKVEPWPRRYRTEKLQIFLQLKQGASQSASLQLLGLVTHQGTNLGSLEGVHVCLVPVGADTKALHQQAIDELGNFVFTDLSPAIYELELRFSQEVVVIEQLPIHFYGEE</sequence>
<evidence type="ECO:0000313" key="2">
    <source>
        <dbReference type="Proteomes" id="UP000287352"/>
    </source>
</evidence>
<name>A0A401ZZU5_9CHLR</name>
<reference evidence="2" key="1">
    <citation type="submission" date="2018-12" db="EMBL/GenBank/DDBJ databases">
        <title>Tengunoibacter tsumagoiensis gen. nov., sp. nov., Dictyobacter kobayashii sp. nov., D. alpinus sp. nov., and D. joshuensis sp. nov. and description of Dictyobacteraceae fam. nov. within the order Ktedonobacterales isolated from Tengu-no-mugimeshi.</title>
        <authorList>
            <person name="Wang C.M."/>
            <person name="Zheng Y."/>
            <person name="Sakai Y."/>
            <person name="Toyoda A."/>
            <person name="Minakuchi Y."/>
            <person name="Abe K."/>
            <person name="Yokota A."/>
            <person name="Yabe S."/>
        </authorList>
    </citation>
    <scope>NUCLEOTIDE SEQUENCE [LARGE SCALE GENOMIC DNA]</scope>
    <source>
        <strain evidence="2">Uno3</strain>
    </source>
</reference>
<dbReference type="InterPro" id="IPR041916">
    <property type="entry name" value="Anti_sigma_zinc_sf"/>
</dbReference>
<dbReference type="AlphaFoldDB" id="A0A401ZZU5"/>
<comment type="caution">
    <text evidence="1">The sequence shown here is derived from an EMBL/GenBank/DDBJ whole genome shotgun (WGS) entry which is preliminary data.</text>
</comment>
<dbReference type="Gene3D" id="1.10.10.1320">
    <property type="entry name" value="Anti-sigma factor, zinc-finger domain"/>
    <property type="match status" value="1"/>
</dbReference>
<dbReference type="Proteomes" id="UP000287352">
    <property type="component" value="Unassembled WGS sequence"/>
</dbReference>
<organism evidence="1 2">
    <name type="scientific">Tengunoibacter tsumagoiensis</name>
    <dbReference type="NCBI Taxonomy" id="2014871"/>
    <lineage>
        <taxon>Bacteria</taxon>
        <taxon>Bacillati</taxon>
        <taxon>Chloroflexota</taxon>
        <taxon>Ktedonobacteria</taxon>
        <taxon>Ktedonobacterales</taxon>
        <taxon>Dictyobacteraceae</taxon>
        <taxon>Tengunoibacter</taxon>
    </lineage>
</organism>
<evidence type="ECO:0008006" key="3">
    <source>
        <dbReference type="Google" id="ProtNLM"/>
    </source>
</evidence>
<gene>
    <name evidence="1" type="ORF">KTT_22080</name>
</gene>
<accession>A0A401ZZU5</accession>
<keyword evidence="2" id="KW-1185">Reference proteome</keyword>
<dbReference type="OrthoDB" id="153645at2"/>
<proteinExistence type="predicted"/>
<protein>
    <recommendedName>
        <fullName evidence="3">Zinc-finger domain-containing protein</fullName>
    </recommendedName>
</protein>
<dbReference type="RefSeq" id="WP_126579980.1">
    <property type="nucleotide sequence ID" value="NZ_BIFR01000001.1"/>
</dbReference>